<comment type="caution">
    <text evidence="1">The sequence shown here is derived from an EMBL/GenBank/DDBJ whole genome shotgun (WGS) entry which is preliminary data.</text>
</comment>
<gene>
    <name evidence="1" type="ORF">D7S89_05275</name>
</gene>
<name>A0A494XIW0_9BURK</name>
<dbReference type="OrthoDB" id="6169353at2"/>
<evidence type="ECO:0008006" key="3">
    <source>
        <dbReference type="Google" id="ProtNLM"/>
    </source>
</evidence>
<organism evidence="1 2">
    <name type="scientific">Trinickia fusca</name>
    <dbReference type="NCBI Taxonomy" id="2419777"/>
    <lineage>
        <taxon>Bacteria</taxon>
        <taxon>Pseudomonadati</taxon>
        <taxon>Pseudomonadota</taxon>
        <taxon>Betaproteobacteria</taxon>
        <taxon>Burkholderiales</taxon>
        <taxon>Burkholderiaceae</taxon>
        <taxon>Trinickia</taxon>
    </lineage>
</organism>
<protein>
    <recommendedName>
        <fullName evidence="3">MarR family transcriptional regulator</fullName>
    </recommendedName>
</protein>
<dbReference type="RefSeq" id="WP_121276356.1">
    <property type="nucleotide sequence ID" value="NZ_RBZV01000002.1"/>
</dbReference>
<keyword evidence="2" id="KW-1185">Reference proteome</keyword>
<proteinExistence type="predicted"/>
<dbReference type="Proteomes" id="UP000280434">
    <property type="component" value="Unassembled WGS sequence"/>
</dbReference>
<dbReference type="AlphaFoldDB" id="A0A494XIW0"/>
<dbReference type="EMBL" id="RBZV01000002">
    <property type="protein sequence ID" value="RKP50518.1"/>
    <property type="molecule type" value="Genomic_DNA"/>
</dbReference>
<accession>A0A494XIW0</accession>
<sequence>MTKTQYEAHDAMTPTKLCYTQQLVMNCFTDRDQLYTREDVASLTHLKLSSVCGRVRELLDMGHLVVRSARKDLATQSRQQLLGLPLKEAQ</sequence>
<evidence type="ECO:0000313" key="1">
    <source>
        <dbReference type="EMBL" id="RKP50518.1"/>
    </source>
</evidence>
<evidence type="ECO:0000313" key="2">
    <source>
        <dbReference type="Proteomes" id="UP000280434"/>
    </source>
</evidence>
<reference evidence="1 2" key="1">
    <citation type="submission" date="2018-10" db="EMBL/GenBank/DDBJ databases">
        <title>Paraburkholderia sp. 7MK8-2, isolated from soil.</title>
        <authorList>
            <person name="Gao Z.-H."/>
            <person name="Qiu L.-H."/>
        </authorList>
    </citation>
    <scope>NUCLEOTIDE SEQUENCE [LARGE SCALE GENOMIC DNA]</scope>
    <source>
        <strain evidence="1 2">7MK8-2</strain>
    </source>
</reference>